<dbReference type="Gene3D" id="2.170.130.10">
    <property type="entry name" value="TonB-dependent receptor, plug domain"/>
    <property type="match status" value="1"/>
</dbReference>
<evidence type="ECO:0000256" key="2">
    <source>
        <dbReference type="ARBA" id="ARBA00022448"/>
    </source>
</evidence>
<proteinExistence type="inferred from homology"/>
<keyword evidence="10 11" id="KW-0998">Cell outer membrane</keyword>
<dbReference type="Pfam" id="PF07715">
    <property type="entry name" value="Plug"/>
    <property type="match status" value="1"/>
</dbReference>
<dbReference type="SUPFAM" id="SSF56935">
    <property type="entry name" value="Porins"/>
    <property type="match status" value="1"/>
</dbReference>
<dbReference type="PROSITE" id="PS52016">
    <property type="entry name" value="TONB_DEPENDENT_REC_3"/>
    <property type="match status" value="1"/>
</dbReference>
<dbReference type="InterPro" id="IPR036942">
    <property type="entry name" value="Beta-barrel_TonB_sf"/>
</dbReference>
<reference evidence="16 17" key="1">
    <citation type="submission" date="2020-08" db="EMBL/GenBank/DDBJ databases">
        <title>Genomic Encyclopedia of Type Strains, Phase IV (KMG-IV): sequencing the most valuable type-strain genomes for metagenomic binning, comparative biology and taxonomic classification.</title>
        <authorList>
            <person name="Goeker M."/>
        </authorList>
    </citation>
    <scope>NUCLEOTIDE SEQUENCE [LARGE SCALE GENOMIC DNA]</scope>
    <source>
        <strain evidence="16 17">DSM 26723</strain>
    </source>
</reference>
<keyword evidence="4" id="KW-0410">Iron transport</keyword>
<name>A0A841HKC5_9GAMM</name>
<keyword evidence="9 11" id="KW-0472">Membrane</keyword>
<dbReference type="PANTHER" id="PTHR32552:SF81">
    <property type="entry name" value="TONB-DEPENDENT OUTER MEMBRANE RECEPTOR"/>
    <property type="match status" value="1"/>
</dbReference>
<dbReference type="RefSeq" id="WP_184331976.1">
    <property type="nucleotide sequence ID" value="NZ_JACHHZ010000003.1"/>
</dbReference>
<dbReference type="Proteomes" id="UP000588068">
    <property type="component" value="Unassembled WGS sequence"/>
</dbReference>
<evidence type="ECO:0000256" key="4">
    <source>
        <dbReference type="ARBA" id="ARBA00022496"/>
    </source>
</evidence>
<evidence type="ECO:0000259" key="15">
    <source>
        <dbReference type="Pfam" id="PF07715"/>
    </source>
</evidence>
<comment type="subcellular location">
    <subcellularLocation>
        <location evidence="1 11">Cell outer membrane</location>
        <topology evidence="1 11">Multi-pass membrane protein</topology>
    </subcellularLocation>
</comment>
<dbReference type="Gene3D" id="2.40.170.20">
    <property type="entry name" value="TonB-dependent receptor, beta-barrel domain"/>
    <property type="match status" value="1"/>
</dbReference>
<evidence type="ECO:0000256" key="8">
    <source>
        <dbReference type="ARBA" id="ARBA00023077"/>
    </source>
</evidence>
<evidence type="ECO:0000256" key="10">
    <source>
        <dbReference type="ARBA" id="ARBA00023237"/>
    </source>
</evidence>
<feature type="domain" description="TonB-dependent receptor-like beta-barrel" evidence="14">
    <location>
        <begin position="249"/>
        <end position="760"/>
    </location>
</feature>
<feature type="domain" description="TonB-dependent receptor plug" evidence="15">
    <location>
        <begin position="55"/>
        <end position="158"/>
    </location>
</feature>
<dbReference type="InterPro" id="IPR000531">
    <property type="entry name" value="Beta-barrel_TonB"/>
</dbReference>
<evidence type="ECO:0000313" key="17">
    <source>
        <dbReference type="Proteomes" id="UP000588068"/>
    </source>
</evidence>
<feature type="signal peptide" evidence="13">
    <location>
        <begin position="1"/>
        <end position="28"/>
    </location>
</feature>
<keyword evidence="5 11" id="KW-0812">Transmembrane</keyword>
<keyword evidence="7" id="KW-0406">Ion transport</keyword>
<protein>
    <submittedName>
        <fullName evidence="16">Iron complex outermembrane receptor protein</fullName>
    </submittedName>
</protein>
<evidence type="ECO:0000259" key="14">
    <source>
        <dbReference type="Pfam" id="PF00593"/>
    </source>
</evidence>
<dbReference type="AlphaFoldDB" id="A0A841HKC5"/>
<evidence type="ECO:0000256" key="1">
    <source>
        <dbReference type="ARBA" id="ARBA00004571"/>
    </source>
</evidence>
<evidence type="ECO:0000256" key="5">
    <source>
        <dbReference type="ARBA" id="ARBA00022692"/>
    </source>
</evidence>
<keyword evidence="13" id="KW-0732">Signal</keyword>
<feature type="chain" id="PRO_5032459201" evidence="13">
    <location>
        <begin position="29"/>
        <end position="798"/>
    </location>
</feature>
<evidence type="ECO:0000256" key="13">
    <source>
        <dbReference type="SAM" id="SignalP"/>
    </source>
</evidence>
<gene>
    <name evidence="16" type="ORF">HNQ60_002378</name>
</gene>
<evidence type="ECO:0000256" key="9">
    <source>
        <dbReference type="ARBA" id="ARBA00023136"/>
    </source>
</evidence>
<evidence type="ECO:0000313" key="16">
    <source>
        <dbReference type="EMBL" id="MBB6093497.1"/>
    </source>
</evidence>
<keyword evidence="2 11" id="KW-0813">Transport</keyword>
<dbReference type="PANTHER" id="PTHR32552">
    <property type="entry name" value="FERRICHROME IRON RECEPTOR-RELATED"/>
    <property type="match status" value="1"/>
</dbReference>
<dbReference type="Pfam" id="PF00593">
    <property type="entry name" value="TonB_dep_Rec_b-barrel"/>
    <property type="match status" value="1"/>
</dbReference>
<keyword evidence="17" id="KW-1185">Reference proteome</keyword>
<accession>A0A841HKC5</accession>
<keyword evidence="6" id="KW-0408">Iron</keyword>
<comment type="caution">
    <text evidence="16">The sequence shown here is derived from an EMBL/GenBank/DDBJ whole genome shotgun (WGS) entry which is preliminary data.</text>
</comment>
<sequence length="798" mass="88094">MTRILAKRASRYWLTTTPVLLASLSAGAIATAADDDKLQLEEVIVTANTYQEDIAEQPVSVTEFNAEQRNLTATASATDMYRLTPGIELSDRGVTIRGVGRTTPTSSLGTTEPVAYYVNGFYLPDSSVIGENTLIGGNVQILRGPQGTRYGTNAIGGAANLISRVPTDTFRGEALIGYGRYDWNTQGFTVSGPLSENYGARFSVQRFAQPERSQKNIGPVEAGFDSENLYAEFQLDGQVTDDLHFLLRSSTFSYDNARGYTAPAVYNNAAPFQGSNIPNVTYNYDKNPPQEPRVIDVDVEGYDKLKDNQVHILNADWNLGPATLYYVGGYQAYKTEGNGDYDATSRIGYVTGPGNPGGAIANGLFISTSIVDYYFNDDERYSHELRLEGNEHDDLEWNVGLYYSKGKYDRSYAIGNPNQPELANPVYRYYNGAVQAAPIAPNPNRDTYRQHNLLDVESRAVFAQATYALTDKLQLTAGARYTEDESTGTNEYFNFYWDTFFTGDVTPLVNGATTTVKDEEITGRIAADFQATDSASFYLSVARGSKPSSLTLDNIVPDPAQGGRNNVSDPEELIAYELGWKQLMGSEFFGTVALFFNDYTDMQIPLTVYLPNPIAGLPNIPATRYDNVDTEIYGAEIEGTWTPTPDVWVRANYTYTHGEYTAMDGLVIDPTDVTAQQQSIVGNQLSRIPRHKASLAGYYTFDFTPGSLILGGSVYYAGERYWSYFNTDTWKMSDYTVVNASATWRAPDNRYEVNAACSNLLDDDYVTAIGVAGPDLGLARTNYLGAARFYSLQVRVRF</sequence>
<evidence type="ECO:0000256" key="7">
    <source>
        <dbReference type="ARBA" id="ARBA00023065"/>
    </source>
</evidence>
<dbReference type="GO" id="GO:0009279">
    <property type="term" value="C:cell outer membrane"/>
    <property type="evidence" value="ECO:0007669"/>
    <property type="project" value="UniProtKB-SubCell"/>
</dbReference>
<dbReference type="InterPro" id="IPR037066">
    <property type="entry name" value="Plug_dom_sf"/>
</dbReference>
<dbReference type="EMBL" id="JACHHZ010000003">
    <property type="protein sequence ID" value="MBB6093497.1"/>
    <property type="molecule type" value="Genomic_DNA"/>
</dbReference>
<evidence type="ECO:0000256" key="6">
    <source>
        <dbReference type="ARBA" id="ARBA00023004"/>
    </source>
</evidence>
<evidence type="ECO:0000256" key="3">
    <source>
        <dbReference type="ARBA" id="ARBA00022452"/>
    </source>
</evidence>
<organism evidence="16 17">
    <name type="scientific">Povalibacter uvarum</name>
    <dbReference type="NCBI Taxonomy" id="732238"/>
    <lineage>
        <taxon>Bacteria</taxon>
        <taxon>Pseudomonadati</taxon>
        <taxon>Pseudomonadota</taxon>
        <taxon>Gammaproteobacteria</taxon>
        <taxon>Steroidobacterales</taxon>
        <taxon>Steroidobacteraceae</taxon>
        <taxon>Povalibacter</taxon>
    </lineage>
</organism>
<keyword evidence="8 12" id="KW-0798">TonB box</keyword>
<keyword evidence="16" id="KW-0675">Receptor</keyword>
<evidence type="ECO:0000256" key="11">
    <source>
        <dbReference type="PROSITE-ProRule" id="PRU01360"/>
    </source>
</evidence>
<dbReference type="InterPro" id="IPR039426">
    <property type="entry name" value="TonB-dep_rcpt-like"/>
</dbReference>
<dbReference type="InterPro" id="IPR012910">
    <property type="entry name" value="Plug_dom"/>
</dbReference>
<dbReference type="GO" id="GO:0006826">
    <property type="term" value="P:iron ion transport"/>
    <property type="evidence" value="ECO:0007669"/>
    <property type="project" value="UniProtKB-KW"/>
</dbReference>
<comment type="similarity">
    <text evidence="11 12">Belongs to the TonB-dependent receptor family.</text>
</comment>
<keyword evidence="3 11" id="KW-1134">Transmembrane beta strand</keyword>
<evidence type="ECO:0000256" key="12">
    <source>
        <dbReference type="RuleBase" id="RU003357"/>
    </source>
</evidence>